<dbReference type="PANTHER" id="PTHR30183:SF3">
    <property type="entry name" value="MOLYBDENUM TRANSPORT SYSTEM PERMEASE PROTEIN MODB"/>
    <property type="match status" value="1"/>
</dbReference>
<evidence type="ECO:0000256" key="3">
    <source>
        <dbReference type="ARBA" id="ARBA00007069"/>
    </source>
</evidence>
<evidence type="ECO:0000256" key="2">
    <source>
        <dbReference type="ARBA" id="ARBA00004429"/>
    </source>
</evidence>
<keyword evidence="15" id="KW-1185">Reference proteome</keyword>
<comment type="subcellular location">
    <subcellularLocation>
        <location evidence="2">Cell inner membrane</location>
        <topology evidence="2">Multi-pass membrane protein</topology>
    </subcellularLocation>
    <subcellularLocation>
        <location evidence="11">Cell membrane</location>
        <topology evidence="11">Multi-pass membrane protein</topology>
    </subcellularLocation>
</comment>
<evidence type="ECO:0000256" key="9">
    <source>
        <dbReference type="ARBA" id="ARBA00022989"/>
    </source>
</evidence>
<proteinExistence type="inferred from homology"/>
<dbReference type="EMBL" id="RJJX01000018">
    <property type="protein sequence ID" value="RUT73660.1"/>
    <property type="molecule type" value="Genomic_DNA"/>
</dbReference>
<evidence type="ECO:0000256" key="7">
    <source>
        <dbReference type="ARBA" id="ARBA00022519"/>
    </source>
</evidence>
<feature type="transmembrane region" description="Helical" evidence="11">
    <location>
        <begin position="90"/>
        <end position="114"/>
    </location>
</feature>
<feature type="transmembrane region" description="Helical" evidence="11">
    <location>
        <begin position="143"/>
        <end position="164"/>
    </location>
</feature>
<dbReference type="OrthoDB" id="9807047at2"/>
<dbReference type="FunFam" id="1.10.3720.10:FF:000018">
    <property type="entry name" value="Molybdenum transport system permease"/>
    <property type="match status" value="1"/>
</dbReference>
<evidence type="ECO:0000313" key="15">
    <source>
        <dbReference type="Proteomes" id="UP000282985"/>
    </source>
</evidence>
<comment type="function">
    <text evidence="1 12">Part of the binding-protein-dependent transport system for molybdenum; probably responsible for the translocation of the substrate across the membrane.</text>
</comment>
<comment type="caution">
    <text evidence="14">The sequence shown here is derived from an EMBL/GenBank/DDBJ whole genome shotgun (WGS) entry which is preliminary data.</text>
</comment>
<evidence type="ECO:0000256" key="10">
    <source>
        <dbReference type="ARBA" id="ARBA00023136"/>
    </source>
</evidence>
<keyword evidence="10 11" id="KW-0472">Membrane</keyword>
<dbReference type="GO" id="GO:0015098">
    <property type="term" value="F:molybdate ion transmembrane transporter activity"/>
    <property type="evidence" value="ECO:0007669"/>
    <property type="project" value="UniProtKB-UniRule"/>
</dbReference>
<keyword evidence="4 11" id="KW-0813">Transport</keyword>
<keyword evidence="5 12" id="KW-1003">Cell membrane</keyword>
<keyword evidence="9 11" id="KW-1133">Transmembrane helix</keyword>
<keyword evidence="7" id="KW-0997">Cell inner membrane</keyword>
<feature type="domain" description="ABC transmembrane type-1" evidence="13">
    <location>
        <begin position="17"/>
        <end position="220"/>
    </location>
</feature>
<keyword evidence="8 11" id="KW-0812">Transmembrane</keyword>
<evidence type="ECO:0000256" key="12">
    <source>
        <dbReference type="RuleBase" id="RU365097"/>
    </source>
</evidence>
<evidence type="ECO:0000256" key="11">
    <source>
        <dbReference type="RuleBase" id="RU363032"/>
    </source>
</evidence>
<feature type="transmembrane region" description="Helical" evidence="11">
    <location>
        <begin position="55"/>
        <end position="78"/>
    </location>
</feature>
<dbReference type="SUPFAM" id="SSF161098">
    <property type="entry name" value="MetI-like"/>
    <property type="match status" value="1"/>
</dbReference>
<dbReference type="Proteomes" id="UP000282985">
    <property type="component" value="Unassembled WGS sequence"/>
</dbReference>
<evidence type="ECO:0000256" key="4">
    <source>
        <dbReference type="ARBA" id="ARBA00022448"/>
    </source>
</evidence>
<sequence length="233" mass="25600">MNMRNWFHFSDAELNAIGLSLRVALWCSVLILPLAIFLAWYLARKSFRGKPLIEGLINLPLVLPPVATGFVLLLLFGTKGIIGSWLFDWFGIRIAFTFYAAVLASMIVAFPLAVRAIRLSIEMVDPGLEAAAKTLGANSFQSFMRITLPLALPGIISGFVLTFARSLGEFGATIIFAGNISGETQTIPLALFSQIQIPGQETAAFRLLMVAVIFSFSAMVISEYLVKKVHERR</sequence>
<evidence type="ECO:0000259" key="13">
    <source>
        <dbReference type="PROSITE" id="PS50928"/>
    </source>
</evidence>
<reference evidence="14 15" key="1">
    <citation type="submission" date="2018-11" db="EMBL/GenBank/DDBJ databases">
        <title>Parancylomarina longa gen. nov., sp. nov., isolated from sediments of southern Okinawa.</title>
        <authorList>
            <person name="Fu T."/>
        </authorList>
    </citation>
    <scope>NUCLEOTIDE SEQUENCE [LARGE SCALE GENOMIC DNA]</scope>
    <source>
        <strain evidence="14 15">T3-2 S1-C</strain>
    </source>
</reference>
<feature type="transmembrane region" description="Helical" evidence="11">
    <location>
        <begin position="203"/>
        <end position="226"/>
    </location>
</feature>
<evidence type="ECO:0000256" key="5">
    <source>
        <dbReference type="ARBA" id="ARBA00022475"/>
    </source>
</evidence>
<dbReference type="GO" id="GO:0005886">
    <property type="term" value="C:plasma membrane"/>
    <property type="evidence" value="ECO:0007669"/>
    <property type="project" value="UniProtKB-SubCell"/>
</dbReference>
<evidence type="ECO:0000256" key="8">
    <source>
        <dbReference type="ARBA" id="ARBA00022692"/>
    </source>
</evidence>
<evidence type="ECO:0000313" key="14">
    <source>
        <dbReference type="EMBL" id="RUT73660.1"/>
    </source>
</evidence>
<dbReference type="Pfam" id="PF00528">
    <property type="entry name" value="BPD_transp_1"/>
    <property type="match status" value="1"/>
</dbReference>
<accession>A0A434AH12</accession>
<dbReference type="InterPro" id="IPR000515">
    <property type="entry name" value="MetI-like"/>
</dbReference>
<evidence type="ECO:0000256" key="6">
    <source>
        <dbReference type="ARBA" id="ARBA00022505"/>
    </source>
</evidence>
<dbReference type="PROSITE" id="PS50928">
    <property type="entry name" value="ABC_TM1"/>
    <property type="match status" value="1"/>
</dbReference>
<organism evidence="14 15">
    <name type="scientific">Ancylomarina longa</name>
    <dbReference type="NCBI Taxonomy" id="2487017"/>
    <lineage>
        <taxon>Bacteria</taxon>
        <taxon>Pseudomonadati</taxon>
        <taxon>Bacteroidota</taxon>
        <taxon>Bacteroidia</taxon>
        <taxon>Marinilabiliales</taxon>
        <taxon>Marinifilaceae</taxon>
        <taxon>Ancylomarina</taxon>
    </lineage>
</organism>
<dbReference type="AlphaFoldDB" id="A0A434AH12"/>
<name>A0A434AH12_9BACT</name>
<feature type="transmembrane region" description="Helical" evidence="11">
    <location>
        <begin position="23"/>
        <end position="43"/>
    </location>
</feature>
<dbReference type="NCBIfam" id="TIGR02141">
    <property type="entry name" value="modB_ABC"/>
    <property type="match status" value="1"/>
</dbReference>
<dbReference type="PANTHER" id="PTHR30183">
    <property type="entry name" value="MOLYBDENUM TRANSPORT SYSTEM PERMEASE PROTEIN MODB"/>
    <property type="match status" value="1"/>
</dbReference>
<protein>
    <recommendedName>
        <fullName evidence="12">Molybdenum transport system permease</fullName>
    </recommendedName>
</protein>
<dbReference type="InterPro" id="IPR011867">
    <property type="entry name" value="ModB_ABC"/>
</dbReference>
<dbReference type="Gene3D" id="1.10.3720.10">
    <property type="entry name" value="MetI-like"/>
    <property type="match status" value="1"/>
</dbReference>
<evidence type="ECO:0000256" key="1">
    <source>
        <dbReference type="ARBA" id="ARBA00002949"/>
    </source>
</evidence>
<keyword evidence="6 12" id="KW-0500">Molybdenum</keyword>
<dbReference type="InterPro" id="IPR035906">
    <property type="entry name" value="MetI-like_sf"/>
</dbReference>
<comment type="similarity">
    <text evidence="3 12">Belongs to the binding-protein-dependent transport system permease family. CysTW subfamily.</text>
</comment>
<gene>
    <name evidence="14" type="ORF">DLK05_12305</name>
</gene>
<dbReference type="NCBIfam" id="NF006939">
    <property type="entry name" value="PRK09421.1"/>
    <property type="match status" value="1"/>
</dbReference>
<dbReference type="CDD" id="cd06261">
    <property type="entry name" value="TM_PBP2"/>
    <property type="match status" value="1"/>
</dbReference>